<dbReference type="EMBL" id="VUJX02000002">
    <property type="protein sequence ID" value="KAL0940804.1"/>
    <property type="molecule type" value="Genomic_DNA"/>
</dbReference>
<evidence type="ECO:0000313" key="2">
    <source>
        <dbReference type="Proteomes" id="UP000805649"/>
    </source>
</evidence>
<keyword evidence="2" id="KW-1185">Reference proteome</keyword>
<protein>
    <submittedName>
        <fullName evidence="1">WD repeat-containing protein</fullName>
    </submittedName>
</protein>
<gene>
    <name evidence="1" type="ORF">CTRU02_203567</name>
</gene>
<name>A0ACC3Z9Q5_COLTU</name>
<dbReference type="Proteomes" id="UP000805649">
    <property type="component" value="Unassembled WGS sequence"/>
</dbReference>
<evidence type="ECO:0000313" key="1">
    <source>
        <dbReference type="EMBL" id="KAL0940804.1"/>
    </source>
</evidence>
<accession>A0ACC3Z9Q5</accession>
<reference evidence="1 2" key="1">
    <citation type="journal article" date="2020" name="Phytopathology">
        <title>Genome Sequence Resources of Colletotrichum truncatum, C. plurivorum, C. musicola, and C. sojae: Four Species Pathogenic to Soybean (Glycine max).</title>
        <authorList>
            <person name="Rogerio F."/>
            <person name="Boufleur T.R."/>
            <person name="Ciampi-Guillardi M."/>
            <person name="Sukno S.A."/>
            <person name="Thon M.R."/>
            <person name="Massola Junior N.S."/>
            <person name="Baroncelli R."/>
        </authorList>
    </citation>
    <scope>NUCLEOTIDE SEQUENCE [LARGE SCALE GENOMIC DNA]</scope>
    <source>
        <strain evidence="1 2">CMES1059</strain>
    </source>
</reference>
<organism evidence="1 2">
    <name type="scientific">Colletotrichum truncatum</name>
    <name type="common">Anthracnose fungus</name>
    <name type="synonym">Colletotrichum capsici</name>
    <dbReference type="NCBI Taxonomy" id="5467"/>
    <lineage>
        <taxon>Eukaryota</taxon>
        <taxon>Fungi</taxon>
        <taxon>Dikarya</taxon>
        <taxon>Ascomycota</taxon>
        <taxon>Pezizomycotina</taxon>
        <taxon>Sordariomycetes</taxon>
        <taxon>Hypocreomycetidae</taxon>
        <taxon>Glomerellales</taxon>
        <taxon>Glomerellaceae</taxon>
        <taxon>Colletotrichum</taxon>
        <taxon>Colletotrichum truncatum species complex</taxon>
    </lineage>
</organism>
<comment type="caution">
    <text evidence="1">The sequence shown here is derived from an EMBL/GenBank/DDBJ whole genome shotgun (WGS) entry which is preliminary data.</text>
</comment>
<proteinExistence type="predicted"/>
<sequence>MRAVLPGRPRSGLHALATGFWDSRHFNVYITGSAFTILGDSNTIIQTIYDDDPSHLQAVAFDESSGKIATCTGSLIRIYRPFGQSEDALKWGLQSSFPIPDSRDVIDDIALSWGASEELLVAHSTLSMYLTTDEPIPLWGKALPNPSKLAEMSYDSAYIASVGFQDCLVKVWRRLTYGAEEVRFDLAYLRHPDVVTGIRWRKPYHIQQTVDNVLYTVCADNVVRVWTGSDAHTPQQLNLWGTVDLNSSFRDQSLQSEMFTNPVLAFILDGREVSAATELAVQRGPVQTRNHDTTLEHLISLANKSPELCIASNGAGDMVVFALEDVGSKNSKTRTINDVAHLKSQYLDFWPKKHAEVQSYCDRRTGRLHILIHDFDGEIQLYETELANFLSPSTRETRLTRHCTWSGHSAPIKKMVRNFSGRAVVSRTAEGESIVWTHAENSKSSLSRQCVIPVNGRIHRICVLRKGRFVVFLEHRAISLWDCSHQRAVLLERQSYEVSGKPLCLLILPRRRLDEYAVAHIATITSEQEGLVWEINLPHYSRQGNEAQHNGGEDTSIREFCRFQLEDAQGIAYVLPVDPAGSAPVTSGFLDVFARDIAISYTHNGRVDFWTARVDRTEDHVGWLSTSSAETGLSEPALVSGSTLKKAALVDSTRSQLFIWDIGGARLEFTQDYGTNNTIQDLDWTSTPDSQSILAVGFQSKVVLLCQMRFDYLNKGPAWAAVREISIRELTPHPIGDSTWLGDGHLVIGSGNQMFVHDREYDLSSSLVKSLQLPHKKNGVWDLFEAVQRFNGPLPVFHPQFLSQSILAGKNTVVRKILISLHKTLKFHVAGETIDDYLGLDPASFYQDEISEMPAYDSQLGNHFNVQASADEDETFTEDVAYAINERLTKIGLQQLSGHEQIQLADIIECIGLVEKQRRSLDENGARFMLFFRQHALRKGRTSEIQMSWREINWAYHSTSQDVLIDFVTKQCHGRVRWEDARESGMFMWLSDHNALLAQFENVARNEYTKSEIKNPVDCSLYYLALKKKTVLQGLWRMANWNKEQGATQRLLANNFDDPKWRTTALKNAYALLSKRRFEYAAAFFLLANHLQDAVNVCLNQLKDLQLAVAIARVYEGDQGPVMRKLLEEEVLAVAAKEGNRWLASWAFWMLNRKDMAVRALISPVYTLIETPCAPDMRSKLFLTDDPALVVLYSQLRQKTLQTLRGASKVTPRVEWEFVLHSAKLYDRMGCDLLGLDLDNCANIFQVRNWEFLKPALNTANEFGGEINPLKLLRRRSSLVVADLPISNLHVEMRSGGSKRKDSAPPTIFQEPDSSSLLDSFGF</sequence>